<evidence type="ECO:0000259" key="5">
    <source>
        <dbReference type="SMART" id="SM00470"/>
    </source>
</evidence>
<dbReference type="InterPro" id="IPR041468">
    <property type="entry name" value="HTH_ParB/Spo0J"/>
</dbReference>
<dbReference type="GO" id="GO:0007059">
    <property type="term" value="P:chromosome segregation"/>
    <property type="evidence" value="ECO:0007669"/>
    <property type="project" value="UniProtKB-KW"/>
</dbReference>
<accession>A0A6I2ULA0</accession>
<dbReference type="Gene3D" id="1.10.10.2830">
    <property type="match status" value="1"/>
</dbReference>
<dbReference type="GO" id="GO:0003677">
    <property type="term" value="F:DNA binding"/>
    <property type="evidence" value="ECO:0007669"/>
    <property type="project" value="UniProtKB-KW"/>
</dbReference>
<dbReference type="GO" id="GO:0009295">
    <property type="term" value="C:nucleoid"/>
    <property type="evidence" value="ECO:0007669"/>
    <property type="project" value="UniProtKB-SubCell"/>
</dbReference>
<dbReference type="SUPFAM" id="SSF110849">
    <property type="entry name" value="ParB/Sulfiredoxin"/>
    <property type="match status" value="1"/>
</dbReference>
<feature type="domain" description="ParB-like N-terminal" evidence="5">
    <location>
        <begin position="51"/>
        <end position="140"/>
    </location>
</feature>
<comment type="caution">
    <text evidence="6">The sequence shown here is derived from an EMBL/GenBank/DDBJ whole genome shotgun (WGS) entry which is preliminary data.</text>
</comment>
<evidence type="ECO:0000256" key="2">
    <source>
        <dbReference type="ARBA" id="ARBA00006295"/>
    </source>
</evidence>
<keyword evidence="3" id="KW-0159">Chromosome partition</keyword>
<comment type="similarity">
    <text evidence="2">Belongs to the ParB family.</text>
</comment>
<evidence type="ECO:0000256" key="1">
    <source>
        <dbReference type="ARBA" id="ARBA00004453"/>
    </source>
</evidence>
<name>A0A6I2ULA0_9FIRM</name>
<dbReference type="GO" id="GO:0005694">
    <property type="term" value="C:chromosome"/>
    <property type="evidence" value="ECO:0007669"/>
    <property type="project" value="TreeGrafter"/>
</dbReference>
<dbReference type="EMBL" id="VUNR01000041">
    <property type="protein sequence ID" value="MSU09921.1"/>
    <property type="molecule type" value="Genomic_DNA"/>
</dbReference>
<dbReference type="InterPro" id="IPR004437">
    <property type="entry name" value="ParB/RepB/Spo0J"/>
</dbReference>
<dbReference type="Gene3D" id="3.90.1530.30">
    <property type="match status" value="1"/>
</dbReference>
<dbReference type="FunFam" id="1.10.10.2830:FF:000001">
    <property type="entry name" value="Chromosome partitioning protein ParB"/>
    <property type="match status" value="1"/>
</dbReference>
<keyword evidence="7" id="KW-1185">Reference proteome</keyword>
<dbReference type="InterPro" id="IPR050336">
    <property type="entry name" value="Chromosome_partition/occlusion"/>
</dbReference>
<dbReference type="RefSeq" id="WP_154408084.1">
    <property type="nucleotide sequence ID" value="NZ_VUNR01000041.1"/>
</dbReference>
<evidence type="ECO:0000313" key="6">
    <source>
        <dbReference type="EMBL" id="MSU09921.1"/>
    </source>
</evidence>
<evidence type="ECO:0000313" key="7">
    <source>
        <dbReference type="Proteomes" id="UP000433181"/>
    </source>
</evidence>
<evidence type="ECO:0000256" key="3">
    <source>
        <dbReference type="ARBA" id="ARBA00022829"/>
    </source>
</evidence>
<feature type="non-terminal residue" evidence="6">
    <location>
        <position position="211"/>
    </location>
</feature>
<comment type="subcellular location">
    <subcellularLocation>
        <location evidence="1">Cytoplasm</location>
        <location evidence="1">Nucleoid</location>
    </subcellularLocation>
</comment>
<gene>
    <name evidence="6" type="ORF">FYJ84_13170</name>
</gene>
<keyword evidence="4" id="KW-0238">DNA-binding</keyword>
<reference evidence="6 7" key="1">
    <citation type="submission" date="2019-08" db="EMBL/GenBank/DDBJ databases">
        <title>In-depth cultivation of the pig gut microbiome towards novel bacterial diversity and tailored functional studies.</title>
        <authorList>
            <person name="Wylensek D."/>
            <person name="Hitch T.C.A."/>
            <person name="Clavel T."/>
        </authorList>
    </citation>
    <scope>NUCLEOTIDE SEQUENCE [LARGE SCALE GENOMIC DNA]</scope>
    <source>
        <strain evidence="6 7">WCA-693-APC-5D-A</strain>
    </source>
</reference>
<dbReference type="SMART" id="SM00470">
    <property type="entry name" value="ParB"/>
    <property type="match status" value="1"/>
</dbReference>
<sequence>MAKKIGGLGKGLGAFGLGSGVSKSMANSVRNVEAVPSAGSDKSGFVQQPVMELDLTLISANPNQPRTEFEQEAMDSLRDSVKQYGVLQPVLVRKTTKGYELIAGERRFRAAQLAGLRTIPAMVREYNDAQMTEVALIENIQRENLNPVEEARAYQHLLSDYGLTQEMLSGKVGRSRSHIANFLRLLRLSEKVQGMLAEGSISMGQAKPLLS</sequence>
<dbReference type="Pfam" id="PF02195">
    <property type="entry name" value="ParB_N"/>
    <property type="match status" value="1"/>
</dbReference>
<evidence type="ECO:0000256" key="4">
    <source>
        <dbReference type="ARBA" id="ARBA00023125"/>
    </source>
</evidence>
<dbReference type="PANTHER" id="PTHR33375">
    <property type="entry name" value="CHROMOSOME-PARTITIONING PROTEIN PARB-RELATED"/>
    <property type="match status" value="1"/>
</dbReference>
<dbReference type="Pfam" id="PF17762">
    <property type="entry name" value="HTH_ParB"/>
    <property type="match status" value="1"/>
</dbReference>
<dbReference type="AlphaFoldDB" id="A0A6I2ULA0"/>
<dbReference type="PANTHER" id="PTHR33375:SF1">
    <property type="entry name" value="CHROMOSOME-PARTITIONING PROTEIN PARB-RELATED"/>
    <property type="match status" value="1"/>
</dbReference>
<dbReference type="Proteomes" id="UP000433181">
    <property type="component" value="Unassembled WGS sequence"/>
</dbReference>
<organism evidence="6 7">
    <name type="scientific">Anaerovibrio slackiae</name>
    <dbReference type="NCBI Taxonomy" id="2652309"/>
    <lineage>
        <taxon>Bacteria</taxon>
        <taxon>Bacillati</taxon>
        <taxon>Bacillota</taxon>
        <taxon>Negativicutes</taxon>
        <taxon>Selenomonadales</taxon>
        <taxon>Selenomonadaceae</taxon>
        <taxon>Anaerovibrio</taxon>
    </lineage>
</organism>
<dbReference type="NCBIfam" id="TIGR00180">
    <property type="entry name" value="parB_part"/>
    <property type="match status" value="1"/>
</dbReference>
<dbReference type="CDD" id="cd16393">
    <property type="entry name" value="SPO0J_N"/>
    <property type="match status" value="1"/>
</dbReference>
<proteinExistence type="inferred from homology"/>
<dbReference type="FunFam" id="3.90.1530.30:FF:000001">
    <property type="entry name" value="Chromosome partitioning protein ParB"/>
    <property type="match status" value="1"/>
</dbReference>
<dbReference type="GeneID" id="96779878"/>
<dbReference type="InterPro" id="IPR003115">
    <property type="entry name" value="ParB_N"/>
</dbReference>
<protein>
    <submittedName>
        <fullName evidence="6">ParB/RepB/Spo0J family partition protein</fullName>
    </submittedName>
</protein>
<dbReference type="InterPro" id="IPR036086">
    <property type="entry name" value="ParB/Sulfiredoxin_sf"/>
</dbReference>